<reference evidence="2 3" key="1">
    <citation type="journal article" date="2018" name="Mol. Plant">
        <title>The genome of Artemisia annua provides insight into the evolution of Asteraceae family and artemisinin biosynthesis.</title>
        <authorList>
            <person name="Shen Q."/>
            <person name="Zhang L."/>
            <person name="Liao Z."/>
            <person name="Wang S."/>
            <person name="Yan T."/>
            <person name="Shi P."/>
            <person name="Liu M."/>
            <person name="Fu X."/>
            <person name="Pan Q."/>
            <person name="Wang Y."/>
            <person name="Lv Z."/>
            <person name="Lu X."/>
            <person name="Zhang F."/>
            <person name="Jiang W."/>
            <person name="Ma Y."/>
            <person name="Chen M."/>
            <person name="Hao X."/>
            <person name="Li L."/>
            <person name="Tang Y."/>
            <person name="Lv G."/>
            <person name="Zhou Y."/>
            <person name="Sun X."/>
            <person name="Brodelius P.E."/>
            <person name="Rose J.K.C."/>
            <person name="Tang K."/>
        </authorList>
    </citation>
    <scope>NUCLEOTIDE SEQUENCE [LARGE SCALE GENOMIC DNA]</scope>
    <source>
        <strain evidence="3">cv. Huhao1</strain>
        <tissue evidence="2">Leaf</tissue>
    </source>
</reference>
<feature type="compositionally biased region" description="Gly residues" evidence="1">
    <location>
        <begin position="150"/>
        <end position="174"/>
    </location>
</feature>
<name>A0A2U1L6U7_ARTAN</name>
<dbReference type="EMBL" id="PKPP01011126">
    <property type="protein sequence ID" value="PWA44713.1"/>
    <property type="molecule type" value="Genomic_DNA"/>
</dbReference>
<protein>
    <submittedName>
        <fullName evidence="2">Transposase, MuDR</fullName>
    </submittedName>
</protein>
<gene>
    <name evidence="2" type="ORF">CTI12_AA524270</name>
</gene>
<feature type="region of interest" description="Disordered" evidence="1">
    <location>
        <begin position="127"/>
        <end position="202"/>
    </location>
</feature>
<feature type="compositionally biased region" description="Low complexity" evidence="1">
    <location>
        <begin position="175"/>
        <end position="191"/>
    </location>
</feature>
<proteinExistence type="predicted"/>
<keyword evidence="3" id="KW-1185">Reference proteome</keyword>
<evidence type="ECO:0000313" key="2">
    <source>
        <dbReference type="EMBL" id="PWA44713.1"/>
    </source>
</evidence>
<organism evidence="2 3">
    <name type="scientific">Artemisia annua</name>
    <name type="common">Sweet wormwood</name>
    <dbReference type="NCBI Taxonomy" id="35608"/>
    <lineage>
        <taxon>Eukaryota</taxon>
        <taxon>Viridiplantae</taxon>
        <taxon>Streptophyta</taxon>
        <taxon>Embryophyta</taxon>
        <taxon>Tracheophyta</taxon>
        <taxon>Spermatophyta</taxon>
        <taxon>Magnoliopsida</taxon>
        <taxon>eudicotyledons</taxon>
        <taxon>Gunneridae</taxon>
        <taxon>Pentapetalae</taxon>
        <taxon>asterids</taxon>
        <taxon>campanulids</taxon>
        <taxon>Asterales</taxon>
        <taxon>Asteraceae</taxon>
        <taxon>Asteroideae</taxon>
        <taxon>Anthemideae</taxon>
        <taxon>Artemisiinae</taxon>
        <taxon>Artemisia</taxon>
    </lineage>
</organism>
<dbReference type="AlphaFoldDB" id="A0A2U1L6U7"/>
<evidence type="ECO:0000256" key="1">
    <source>
        <dbReference type="SAM" id="MobiDB-lite"/>
    </source>
</evidence>
<accession>A0A2U1L6U7</accession>
<evidence type="ECO:0000313" key="3">
    <source>
        <dbReference type="Proteomes" id="UP000245207"/>
    </source>
</evidence>
<comment type="caution">
    <text evidence="2">The sequence shown here is derived from an EMBL/GenBank/DDBJ whole genome shotgun (WGS) entry which is preliminary data.</text>
</comment>
<dbReference type="Proteomes" id="UP000245207">
    <property type="component" value="Unassembled WGS sequence"/>
</dbReference>
<sequence>MMNNVDVDMAEFKKNIDKNSEWIGCAETVEEVTEVVEEDDVDNDVLCSGTDSDNEGERRKALRNLARMNKLNEGKIWKENFFIGQQFANSKLIKEMVTRVAVEQRRDLWLKKNDKLRVRVVCRGKTPTFTSNKSPVVDGGLADGPEKRSAGGGSNKAGVGSKKGSGGSKKGSGGSKKATGGSKKASGGSRKLMLVHNHNKLW</sequence>